<dbReference type="InterPro" id="IPR029058">
    <property type="entry name" value="AB_hydrolase_fold"/>
</dbReference>
<dbReference type="Gene3D" id="3.40.50.1820">
    <property type="entry name" value="alpha/beta hydrolase"/>
    <property type="match status" value="1"/>
</dbReference>
<dbReference type="InterPro" id="IPR000073">
    <property type="entry name" value="AB_hydrolase_1"/>
</dbReference>
<dbReference type="EMBL" id="LJZO01000069">
    <property type="protein sequence ID" value="ROV88269.1"/>
    <property type="molecule type" value="Genomic_DNA"/>
</dbReference>
<dbReference type="SUPFAM" id="SSF53474">
    <property type="entry name" value="alpha/beta-Hydrolases"/>
    <property type="match status" value="1"/>
</dbReference>
<dbReference type="Pfam" id="PF00561">
    <property type="entry name" value="Abhydrolase_1"/>
    <property type="match status" value="1"/>
</dbReference>
<comment type="caution">
    <text evidence="4">The sequence shown here is derived from an EMBL/GenBank/DDBJ whole genome shotgun (WGS) entry which is preliminary data.</text>
</comment>
<sequence>MAVDKLKPNDPRVETHTANLRGKTYKYILGKPEGTPRGTALLVHGWPDLGFGWRNQVPYLMSLGLQVIVPDMLGYGGTDAPQELALYSIKSVCDDLAELVRQVIGNDETIIIGGHDWGGQVVWRFALWHPEMLKGVFSVCTPYVGPSPKWYEYDEVVKMLPNFRYQIQLASPDVEREVGSDPAKIRGLLKGMYGAKGPDGERVFTTDHGVHFDQLLRMGECPLLDDDEVEFYVEQYARNGMRGPLNWYRTRKFNFDDERALLKDGQQPTIETPALMIVAKKDAALPPHMSDAMDKHFVSLKKTMVDGTHWALWDSTEKVNAEVGEFVEGILSGTTKASI</sequence>
<protein>
    <recommendedName>
        <fullName evidence="3">AB hydrolase-1 domain-containing protein</fullName>
    </recommendedName>
</protein>
<keyword evidence="5" id="KW-1185">Reference proteome</keyword>
<evidence type="ECO:0000256" key="1">
    <source>
        <dbReference type="ARBA" id="ARBA00022801"/>
    </source>
</evidence>
<dbReference type="STRING" id="252740.A0A423VBE8"/>
<dbReference type="AlphaFoldDB" id="A0A423VBE8"/>
<accession>A0A423VBE8</accession>
<name>A0A423VBE8_CYTCH</name>
<dbReference type="OrthoDB" id="408373at2759"/>
<organism evidence="4 5">
    <name type="scientific">Cytospora chrysosperma</name>
    <name type="common">Cytospora canker fungus</name>
    <name type="synonym">Sphaeria chrysosperma</name>
    <dbReference type="NCBI Taxonomy" id="252740"/>
    <lineage>
        <taxon>Eukaryota</taxon>
        <taxon>Fungi</taxon>
        <taxon>Dikarya</taxon>
        <taxon>Ascomycota</taxon>
        <taxon>Pezizomycotina</taxon>
        <taxon>Sordariomycetes</taxon>
        <taxon>Sordariomycetidae</taxon>
        <taxon>Diaporthales</taxon>
        <taxon>Cytosporaceae</taxon>
        <taxon>Cytospora</taxon>
    </lineage>
</organism>
<proteinExistence type="inferred from homology"/>
<gene>
    <name evidence="4" type="ORF">VSDG_09046</name>
</gene>
<dbReference type="Proteomes" id="UP000284375">
    <property type="component" value="Unassembled WGS sequence"/>
</dbReference>
<evidence type="ECO:0000256" key="2">
    <source>
        <dbReference type="ARBA" id="ARBA00038334"/>
    </source>
</evidence>
<dbReference type="GO" id="GO:0016787">
    <property type="term" value="F:hydrolase activity"/>
    <property type="evidence" value="ECO:0007669"/>
    <property type="project" value="UniProtKB-KW"/>
</dbReference>
<evidence type="ECO:0000313" key="5">
    <source>
        <dbReference type="Proteomes" id="UP000284375"/>
    </source>
</evidence>
<feature type="domain" description="AB hydrolase-1" evidence="3">
    <location>
        <begin position="41"/>
        <end position="315"/>
    </location>
</feature>
<dbReference type="PRINTS" id="PR00111">
    <property type="entry name" value="ABHYDROLASE"/>
</dbReference>
<comment type="similarity">
    <text evidence="2">Belongs to the AB hydrolase superfamily. Epoxide hydrolase family.</text>
</comment>
<reference evidence="4 5" key="1">
    <citation type="submission" date="2015-09" db="EMBL/GenBank/DDBJ databases">
        <title>Host preference determinants of Valsa canker pathogens revealed by comparative genomics.</title>
        <authorList>
            <person name="Yin Z."/>
            <person name="Huang L."/>
        </authorList>
    </citation>
    <scope>NUCLEOTIDE SEQUENCE [LARGE SCALE GENOMIC DNA]</scope>
    <source>
        <strain evidence="4 5">YSFL</strain>
    </source>
</reference>
<evidence type="ECO:0000313" key="4">
    <source>
        <dbReference type="EMBL" id="ROV88269.1"/>
    </source>
</evidence>
<dbReference type="PANTHER" id="PTHR43329">
    <property type="entry name" value="EPOXIDE HYDROLASE"/>
    <property type="match status" value="1"/>
</dbReference>
<dbReference type="InterPro" id="IPR000639">
    <property type="entry name" value="Epox_hydrolase-like"/>
</dbReference>
<keyword evidence="1" id="KW-0378">Hydrolase</keyword>
<dbReference type="PRINTS" id="PR00412">
    <property type="entry name" value="EPOXHYDRLASE"/>
</dbReference>
<evidence type="ECO:0000259" key="3">
    <source>
        <dbReference type="Pfam" id="PF00561"/>
    </source>
</evidence>